<dbReference type="Proteomes" id="UP000600918">
    <property type="component" value="Unassembled WGS sequence"/>
</dbReference>
<evidence type="ECO:0000313" key="2">
    <source>
        <dbReference type="Proteomes" id="UP000600918"/>
    </source>
</evidence>
<accession>A0A834P540</accession>
<name>A0A834P540_VESPE</name>
<comment type="caution">
    <text evidence="1">The sequence shown here is derived from an EMBL/GenBank/DDBJ whole genome shotgun (WGS) entry which is preliminary data.</text>
</comment>
<evidence type="ECO:0000313" key="1">
    <source>
        <dbReference type="EMBL" id="KAF7429153.1"/>
    </source>
</evidence>
<keyword evidence="2" id="KW-1185">Reference proteome</keyword>
<organism evidence="1 2">
    <name type="scientific">Vespula pensylvanica</name>
    <name type="common">Western yellow jacket</name>
    <name type="synonym">Wasp</name>
    <dbReference type="NCBI Taxonomy" id="30213"/>
    <lineage>
        <taxon>Eukaryota</taxon>
        <taxon>Metazoa</taxon>
        <taxon>Ecdysozoa</taxon>
        <taxon>Arthropoda</taxon>
        <taxon>Hexapoda</taxon>
        <taxon>Insecta</taxon>
        <taxon>Pterygota</taxon>
        <taxon>Neoptera</taxon>
        <taxon>Endopterygota</taxon>
        <taxon>Hymenoptera</taxon>
        <taxon>Apocrita</taxon>
        <taxon>Aculeata</taxon>
        <taxon>Vespoidea</taxon>
        <taxon>Vespidae</taxon>
        <taxon>Vespinae</taxon>
        <taxon>Vespula</taxon>
    </lineage>
</organism>
<dbReference type="AlphaFoldDB" id="A0A834P540"/>
<protein>
    <submittedName>
        <fullName evidence="1">Uncharacterized protein</fullName>
    </submittedName>
</protein>
<sequence length="102" mass="11682">MKFDVAASLESRSSPLSFRQGLRKGQNKLFVRNKFLKKQYPGKEDGCGFIFEDTVTLARQRKRMDAEYVSGVMGTSQNPSFQSGGYVWRPYMEYGRPKNPDS</sequence>
<proteinExistence type="predicted"/>
<gene>
    <name evidence="1" type="ORF">H0235_005551</name>
</gene>
<reference evidence="1" key="1">
    <citation type="journal article" date="2020" name="G3 (Bethesda)">
        <title>High-Quality Assemblies for Three Invasive Social Wasps from the &lt;i&gt;Vespula&lt;/i&gt; Genus.</title>
        <authorList>
            <person name="Harrop T.W.R."/>
            <person name="Guhlin J."/>
            <person name="McLaughlin G.M."/>
            <person name="Permina E."/>
            <person name="Stockwell P."/>
            <person name="Gilligan J."/>
            <person name="Le Lec M.F."/>
            <person name="Gruber M.A.M."/>
            <person name="Quinn O."/>
            <person name="Lovegrove M."/>
            <person name="Duncan E.J."/>
            <person name="Remnant E.J."/>
            <person name="Van Eeckhoven J."/>
            <person name="Graham B."/>
            <person name="Knapp R.A."/>
            <person name="Langford K.W."/>
            <person name="Kronenberg Z."/>
            <person name="Press M.O."/>
            <person name="Eacker S.M."/>
            <person name="Wilson-Rankin E.E."/>
            <person name="Purcell J."/>
            <person name="Lester P.J."/>
            <person name="Dearden P.K."/>
        </authorList>
    </citation>
    <scope>NUCLEOTIDE SEQUENCE</scope>
    <source>
        <strain evidence="1">Volc-1</strain>
    </source>
</reference>
<dbReference type="EMBL" id="JACSDY010000004">
    <property type="protein sequence ID" value="KAF7429153.1"/>
    <property type="molecule type" value="Genomic_DNA"/>
</dbReference>